<evidence type="ECO:0000313" key="1">
    <source>
        <dbReference type="EMBL" id="KAJ7973289.1"/>
    </source>
</evidence>
<comment type="caution">
    <text evidence="1">The sequence shown here is derived from an EMBL/GenBank/DDBJ whole genome shotgun (WGS) entry which is preliminary data.</text>
</comment>
<dbReference type="Proteomes" id="UP001163823">
    <property type="component" value="Chromosome 4"/>
</dbReference>
<sequence length="114" mass="13361">MEEFRYRSYGYGAAAAAMNHQKVNVRTRSPPSFDYSPRKELVVSNFKVTSKYHKYSSSSSSSSSVVSWWNDPELKRKRRVASYKFYAAEGKLKHSLKKGFRWLKIKCIRIVRKL</sequence>
<keyword evidence="2" id="KW-1185">Reference proteome</keyword>
<dbReference type="AlphaFoldDB" id="A0AAD7Q1V7"/>
<accession>A0AAD7Q1V7</accession>
<dbReference type="PANTHER" id="PTHR33193">
    <property type="entry name" value="DOMAIN PROTEIN, PUTATIVE (DUF3511)-RELATED"/>
    <property type="match status" value="1"/>
</dbReference>
<organism evidence="1 2">
    <name type="scientific">Quillaja saponaria</name>
    <name type="common">Soap bark tree</name>
    <dbReference type="NCBI Taxonomy" id="32244"/>
    <lineage>
        <taxon>Eukaryota</taxon>
        <taxon>Viridiplantae</taxon>
        <taxon>Streptophyta</taxon>
        <taxon>Embryophyta</taxon>
        <taxon>Tracheophyta</taxon>
        <taxon>Spermatophyta</taxon>
        <taxon>Magnoliopsida</taxon>
        <taxon>eudicotyledons</taxon>
        <taxon>Gunneridae</taxon>
        <taxon>Pentapetalae</taxon>
        <taxon>rosids</taxon>
        <taxon>fabids</taxon>
        <taxon>Fabales</taxon>
        <taxon>Quillajaceae</taxon>
        <taxon>Quillaja</taxon>
    </lineage>
</organism>
<reference evidence="1" key="1">
    <citation type="journal article" date="2023" name="Science">
        <title>Elucidation of the pathway for biosynthesis of saponin adjuvants from the soapbark tree.</title>
        <authorList>
            <person name="Reed J."/>
            <person name="Orme A."/>
            <person name="El-Demerdash A."/>
            <person name="Owen C."/>
            <person name="Martin L.B.B."/>
            <person name="Misra R.C."/>
            <person name="Kikuchi S."/>
            <person name="Rejzek M."/>
            <person name="Martin A.C."/>
            <person name="Harkess A."/>
            <person name="Leebens-Mack J."/>
            <person name="Louveau T."/>
            <person name="Stephenson M.J."/>
            <person name="Osbourn A."/>
        </authorList>
    </citation>
    <scope>NUCLEOTIDE SEQUENCE</scope>
    <source>
        <strain evidence="1">S10</strain>
    </source>
</reference>
<name>A0AAD7Q1V7_QUISA</name>
<gene>
    <name evidence="1" type="ORF">O6P43_011050</name>
</gene>
<proteinExistence type="predicted"/>
<protein>
    <submittedName>
        <fullName evidence="1">DUF3511 domain protein</fullName>
    </submittedName>
</protein>
<dbReference type="KEGG" id="qsa:O6P43_011050"/>
<dbReference type="InterPro" id="IPR021899">
    <property type="entry name" value="DUF3511"/>
</dbReference>
<dbReference type="PANTHER" id="PTHR33193:SF73">
    <property type="entry name" value="DUF3511 DOMAIN PROTEIN"/>
    <property type="match status" value="1"/>
</dbReference>
<dbReference type="Pfam" id="PF12023">
    <property type="entry name" value="DUF3511"/>
    <property type="match status" value="1"/>
</dbReference>
<evidence type="ECO:0000313" key="2">
    <source>
        <dbReference type="Proteomes" id="UP001163823"/>
    </source>
</evidence>
<dbReference type="EMBL" id="JARAOO010000004">
    <property type="protein sequence ID" value="KAJ7973289.1"/>
    <property type="molecule type" value="Genomic_DNA"/>
</dbReference>